<dbReference type="AlphaFoldDB" id="A0A934K9N5"/>
<proteinExistence type="predicted"/>
<dbReference type="InterPro" id="IPR000073">
    <property type="entry name" value="AB_hydrolase_1"/>
</dbReference>
<dbReference type="InterPro" id="IPR050266">
    <property type="entry name" value="AB_hydrolase_sf"/>
</dbReference>
<dbReference type="GO" id="GO:0016020">
    <property type="term" value="C:membrane"/>
    <property type="evidence" value="ECO:0007669"/>
    <property type="project" value="TreeGrafter"/>
</dbReference>
<dbReference type="PANTHER" id="PTHR43798">
    <property type="entry name" value="MONOACYLGLYCEROL LIPASE"/>
    <property type="match status" value="1"/>
</dbReference>
<name>A0A934K9N5_9BACT</name>
<keyword evidence="1 3" id="KW-0378">Hydrolase</keyword>
<dbReference type="InterPro" id="IPR029058">
    <property type="entry name" value="AB_hydrolase_fold"/>
</dbReference>
<comment type="caution">
    <text evidence="3">The sequence shown here is derived from an EMBL/GenBank/DDBJ whole genome shotgun (WGS) entry which is preliminary data.</text>
</comment>
<feature type="domain" description="AB hydrolase-1" evidence="2">
    <location>
        <begin position="22"/>
        <end position="249"/>
    </location>
</feature>
<protein>
    <submittedName>
        <fullName evidence="3">Alpha/beta fold hydrolase</fullName>
    </submittedName>
</protein>
<dbReference type="PRINTS" id="PR00111">
    <property type="entry name" value="ABHYDROLASE"/>
</dbReference>
<dbReference type="SUPFAM" id="SSF53474">
    <property type="entry name" value="alpha/beta-Hydrolases"/>
    <property type="match status" value="1"/>
</dbReference>
<sequence>MPTLQLSDGSIHYDVAGSGVPLIFLHGVGSSARTWTGQVKDFGRTHLAVAPDLRGYGRSVAAAETVSTRRFAADIAALIEDLNAGPAHVCGLSMGGIVALNLWRDRPELVRSLALADTWATHPSAVATQPQRLAEIDAATMPELSRARMPAVYGPDAPPAMVELGVRVFASLDKAVYRAASADLWTQDLRDVAGSVTVPTLVLVGEHDTITPPPLAEELARLIPGARLVVVAGAGHLTNEENPDAFNAALAGLL</sequence>
<evidence type="ECO:0000256" key="1">
    <source>
        <dbReference type="ARBA" id="ARBA00022801"/>
    </source>
</evidence>
<dbReference type="GO" id="GO:0016787">
    <property type="term" value="F:hydrolase activity"/>
    <property type="evidence" value="ECO:0007669"/>
    <property type="project" value="UniProtKB-KW"/>
</dbReference>
<dbReference type="EMBL" id="JAEKNQ010000030">
    <property type="protein sequence ID" value="MBJ7603072.1"/>
    <property type="molecule type" value="Genomic_DNA"/>
</dbReference>
<dbReference type="Pfam" id="PF12697">
    <property type="entry name" value="Abhydrolase_6"/>
    <property type="match status" value="1"/>
</dbReference>
<dbReference type="Proteomes" id="UP000620075">
    <property type="component" value="Unassembled WGS sequence"/>
</dbReference>
<dbReference type="RefSeq" id="WP_338178432.1">
    <property type="nucleotide sequence ID" value="NZ_JAEKNQ010000030.1"/>
</dbReference>
<reference evidence="3 4" key="1">
    <citation type="submission" date="2020-10" db="EMBL/GenBank/DDBJ databases">
        <title>Ca. Dormibacterota MAGs.</title>
        <authorList>
            <person name="Montgomery K."/>
        </authorList>
    </citation>
    <scope>NUCLEOTIDE SEQUENCE [LARGE SCALE GENOMIC DNA]</scope>
    <source>
        <strain evidence="3">SC8811_S16_3</strain>
    </source>
</reference>
<dbReference type="PANTHER" id="PTHR43798:SF31">
    <property type="entry name" value="AB HYDROLASE SUPERFAMILY PROTEIN YCLE"/>
    <property type="match status" value="1"/>
</dbReference>
<evidence type="ECO:0000259" key="2">
    <source>
        <dbReference type="Pfam" id="PF12697"/>
    </source>
</evidence>
<organism evidence="3 4">
    <name type="scientific">Candidatus Dormiibacter inghamiae</name>
    <dbReference type="NCBI Taxonomy" id="3127013"/>
    <lineage>
        <taxon>Bacteria</taxon>
        <taxon>Bacillati</taxon>
        <taxon>Candidatus Dormiibacterota</taxon>
        <taxon>Candidatus Dormibacteria</taxon>
        <taxon>Candidatus Dormibacterales</taxon>
        <taxon>Candidatus Dormibacteraceae</taxon>
        <taxon>Candidatus Dormiibacter</taxon>
    </lineage>
</organism>
<evidence type="ECO:0000313" key="4">
    <source>
        <dbReference type="Proteomes" id="UP000620075"/>
    </source>
</evidence>
<gene>
    <name evidence="3" type="ORF">JF888_07780</name>
</gene>
<accession>A0A934K9N5</accession>
<dbReference type="Gene3D" id="3.40.50.1820">
    <property type="entry name" value="alpha/beta hydrolase"/>
    <property type="match status" value="1"/>
</dbReference>
<evidence type="ECO:0000313" key="3">
    <source>
        <dbReference type="EMBL" id="MBJ7603072.1"/>
    </source>
</evidence>